<evidence type="ECO:0000256" key="5">
    <source>
        <dbReference type="ARBA" id="ARBA00017386"/>
    </source>
</evidence>
<evidence type="ECO:0000256" key="15">
    <source>
        <dbReference type="ARBA" id="ARBA00023306"/>
    </source>
</evidence>
<evidence type="ECO:0000256" key="7">
    <source>
        <dbReference type="ARBA" id="ARBA00022741"/>
    </source>
</evidence>
<evidence type="ECO:0000313" key="24">
    <source>
        <dbReference type="Proteomes" id="UP000007241"/>
    </source>
</evidence>
<dbReference type="PROSITE" id="PS51193">
    <property type="entry name" value="HELICASE_ATP_BIND_2"/>
    <property type="match status" value="1"/>
</dbReference>
<dbReference type="RefSeq" id="XP_006678863.1">
    <property type="nucleotide sequence ID" value="XM_006678800.1"/>
</dbReference>
<comment type="function">
    <text evidence="20">ATP-dependent DNA helicase important for chromosome transmission and normal cell cycle progression in G(2)/M. May have a role in changing DNA topology to allow the loading of proteins involved in maintaining sister chromatid cohesion in the vicinity of the centromeres. Has a specific role in chromosome segregation during meiosis II.</text>
</comment>
<keyword evidence="14" id="KW-0539">Nucleus</keyword>
<feature type="non-terminal residue" evidence="23">
    <location>
        <position position="1"/>
    </location>
</feature>
<sequence>NIKCVTLGSRKNLCINQSVTRLQSLHRINDKCLDLQKDKSSKSSGGCPYLTEDPVQMVTFDDTIHARIRDIEEIVQAGRKSATCPYYGARHTAKSSEIICIPYNLLLQRSTRESIGLRLKNNIIILGKYTLFCLLDEAHNIIESVNSLYSHTISLDQILDCKTHLSKYFERYKNRLAGRNMVYVKQLLVLLDTPYSAAKSAQESNHAMSVSEFVDKAGIDHFNLFKILTYLENSRLPFKLLGFAVSETRKENSETANFIPTSVSPLSFMQSFLASLTDPDVNGRIVYNYSTDPHHCVFKYLLLNPADCFAPILKQARSVVFTGGTMSPIHDFIEQLLPSVQHDRLDVFSCGHVINSTSLLPICVSQGPTGLDFNFSHEKRVDTNMMDEAGAAIANYSNVISGGIVVFFVSYSYLDAIVKQWKSGGIWTRISKKKKIFIEPTSVGEVDKVLQDYSSTISRSRQTDFSTSTLTGSMLLAVVSGKLSEGINFADDMGRAVIMVGIPFANIASIELQERMRFFDVQVNAKETGSGITGKEYYENICMRVLCFVTGRAIRHKNDYAVIIFLDMRFKRDRIVAKLPEWIRNCGLTFPNQFGPSIAMISKV</sequence>
<keyword evidence="24" id="KW-1185">Reference proteome</keyword>
<dbReference type="InterPro" id="IPR014013">
    <property type="entry name" value="Helic_SF1/SF2_ATP-bd_DinG/Rad3"/>
</dbReference>
<evidence type="ECO:0000256" key="2">
    <source>
        <dbReference type="ARBA" id="ARBA00004123"/>
    </source>
</evidence>
<evidence type="ECO:0000256" key="6">
    <source>
        <dbReference type="ARBA" id="ARBA00022723"/>
    </source>
</evidence>
<dbReference type="Pfam" id="PF13307">
    <property type="entry name" value="Helicase_C_2"/>
    <property type="match status" value="1"/>
</dbReference>
<evidence type="ECO:0000256" key="8">
    <source>
        <dbReference type="ARBA" id="ARBA00022801"/>
    </source>
</evidence>
<dbReference type="GeneID" id="18236583"/>
<keyword evidence="12" id="KW-0411">Iron-sulfur</keyword>
<dbReference type="PANTHER" id="PTHR11472:SF41">
    <property type="entry name" value="ATP-DEPENDENT DNA HELICASE DDX11-RELATED"/>
    <property type="match status" value="1"/>
</dbReference>
<dbReference type="EMBL" id="GL882884">
    <property type="protein sequence ID" value="EGF80098.1"/>
    <property type="molecule type" value="Genomic_DNA"/>
</dbReference>
<dbReference type="Gene3D" id="3.40.50.300">
    <property type="entry name" value="P-loop containing nucleotide triphosphate hydrolases"/>
    <property type="match status" value="2"/>
</dbReference>
<dbReference type="InterPro" id="IPR027417">
    <property type="entry name" value="P-loop_NTPase"/>
</dbReference>
<keyword evidence="13" id="KW-0413">Isomerase</keyword>
<feature type="domain" description="Helicase ATP-binding" evidence="22">
    <location>
        <begin position="1"/>
        <end position="188"/>
    </location>
</feature>
<dbReference type="InterPro" id="IPR045028">
    <property type="entry name" value="DinG/Rad3-like"/>
</dbReference>
<dbReference type="FunCoup" id="F4P382">
    <property type="interactions" value="619"/>
</dbReference>
<dbReference type="InParanoid" id="F4P382"/>
<name>F4P382_BATDJ</name>
<dbReference type="InterPro" id="IPR010614">
    <property type="entry name" value="RAD3-like_helicase_DEAD"/>
</dbReference>
<evidence type="ECO:0000256" key="1">
    <source>
        <dbReference type="ARBA" id="ARBA00001966"/>
    </source>
</evidence>
<dbReference type="FunFam" id="3.40.50.300:FF:005471">
    <property type="entry name" value="Uncharacterized protein"/>
    <property type="match status" value="1"/>
</dbReference>
<organism evidence="23 24">
    <name type="scientific">Batrachochytrium dendrobatidis (strain JAM81 / FGSC 10211)</name>
    <name type="common">Frog chytrid fungus</name>
    <dbReference type="NCBI Taxonomy" id="684364"/>
    <lineage>
        <taxon>Eukaryota</taxon>
        <taxon>Fungi</taxon>
        <taxon>Fungi incertae sedis</taxon>
        <taxon>Chytridiomycota</taxon>
        <taxon>Chytridiomycota incertae sedis</taxon>
        <taxon>Chytridiomycetes</taxon>
        <taxon>Rhizophydiales</taxon>
        <taxon>Rhizophydiales incertae sedis</taxon>
        <taxon>Batrachochytrium</taxon>
    </lineage>
</organism>
<keyword evidence="9" id="KW-0347">Helicase</keyword>
<evidence type="ECO:0000256" key="17">
    <source>
        <dbReference type="ARBA" id="ARBA00044969"/>
    </source>
</evidence>
<dbReference type="GO" id="GO:0046872">
    <property type="term" value="F:metal ion binding"/>
    <property type="evidence" value="ECO:0007669"/>
    <property type="project" value="UniProtKB-KW"/>
</dbReference>
<dbReference type="GO" id="GO:0006139">
    <property type="term" value="P:nucleobase-containing compound metabolic process"/>
    <property type="evidence" value="ECO:0007669"/>
    <property type="project" value="InterPro"/>
</dbReference>
<evidence type="ECO:0000256" key="21">
    <source>
        <dbReference type="ARBA" id="ARBA00048954"/>
    </source>
</evidence>
<evidence type="ECO:0000313" key="23">
    <source>
        <dbReference type="EMBL" id="EGF80098.1"/>
    </source>
</evidence>
<dbReference type="SMART" id="SM00491">
    <property type="entry name" value="HELICc2"/>
    <property type="match status" value="1"/>
</dbReference>
<evidence type="ECO:0000256" key="10">
    <source>
        <dbReference type="ARBA" id="ARBA00022840"/>
    </source>
</evidence>
<keyword evidence="11" id="KW-0408">Iron</keyword>
<proteinExistence type="inferred from homology"/>
<dbReference type="GO" id="GO:0003677">
    <property type="term" value="F:DNA binding"/>
    <property type="evidence" value="ECO:0007669"/>
    <property type="project" value="InterPro"/>
</dbReference>
<dbReference type="Pfam" id="PF06733">
    <property type="entry name" value="DEAD_2"/>
    <property type="match status" value="1"/>
</dbReference>
<dbReference type="Proteomes" id="UP000007241">
    <property type="component" value="Unassembled WGS sequence"/>
</dbReference>
<comment type="similarity">
    <text evidence="3">Belongs to the DEAD box helicase family. DEAH subfamily. DDX11/CHL1 sub-subfamily.</text>
</comment>
<comment type="catalytic activity">
    <reaction evidence="21">
        <text>ATP + H2O = ADP + phosphate + H(+)</text>
        <dbReference type="Rhea" id="RHEA:13065"/>
        <dbReference type="ChEBI" id="CHEBI:15377"/>
        <dbReference type="ChEBI" id="CHEBI:15378"/>
        <dbReference type="ChEBI" id="CHEBI:30616"/>
        <dbReference type="ChEBI" id="CHEBI:43474"/>
        <dbReference type="ChEBI" id="CHEBI:456216"/>
        <dbReference type="EC" id="5.6.2.3"/>
    </reaction>
</comment>
<evidence type="ECO:0000256" key="9">
    <source>
        <dbReference type="ARBA" id="ARBA00022806"/>
    </source>
</evidence>
<comment type="subcellular location">
    <subcellularLocation>
        <location evidence="2">Nucleus</location>
    </subcellularLocation>
</comment>
<dbReference type="CDD" id="cd18788">
    <property type="entry name" value="SF2_C_XPD"/>
    <property type="match status" value="1"/>
</dbReference>
<dbReference type="GO" id="GO:0005524">
    <property type="term" value="F:ATP binding"/>
    <property type="evidence" value="ECO:0007669"/>
    <property type="project" value="UniProtKB-KW"/>
</dbReference>
<gene>
    <name evidence="23" type="ORF">BATDEDRAFT_11514</name>
</gene>
<accession>F4P382</accession>
<keyword evidence="8" id="KW-0378">Hydrolase</keyword>
<dbReference type="NCBIfam" id="TIGR00604">
    <property type="entry name" value="rad3"/>
    <property type="match status" value="1"/>
</dbReference>
<dbReference type="InterPro" id="IPR006554">
    <property type="entry name" value="Helicase-like_DEXD_c2"/>
</dbReference>
<dbReference type="GO" id="GO:0005634">
    <property type="term" value="C:nucleus"/>
    <property type="evidence" value="ECO:0000318"/>
    <property type="project" value="GO_Central"/>
</dbReference>
<reference evidence="23 24" key="1">
    <citation type="submission" date="2009-12" db="EMBL/GenBank/DDBJ databases">
        <title>The draft genome of Batrachochytrium dendrobatidis.</title>
        <authorList>
            <consortium name="US DOE Joint Genome Institute (JGI-PGF)"/>
            <person name="Kuo A."/>
            <person name="Salamov A."/>
            <person name="Schmutz J."/>
            <person name="Lucas S."/>
            <person name="Pitluck S."/>
            <person name="Rosenblum E."/>
            <person name="Stajich J."/>
            <person name="Eisen M."/>
            <person name="Grigoriev I.V."/>
        </authorList>
    </citation>
    <scope>NUCLEOTIDE SEQUENCE [LARGE SCALE GENOMIC DNA]</scope>
    <source>
        <strain evidence="24">JAM81 / FGSC 10211</strain>
    </source>
</reference>
<dbReference type="OrthoDB" id="24966at2759"/>
<keyword evidence="7" id="KW-0547">Nucleotide-binding</keyword>
<dbReference type="GO" id="GO:0043139">
    <property type="term" value="F:5'-3' DNA helicase activity"/>
    <property type="evidence" value="ECO:0007669"/>
    <property type="project" value="UniProtKB-EC"/>
</dbReference>
<evidence type="ECO:0000256" key="12">
    <source>
        <dbReference type="ARBA" id="ARBA00023014"/>
    </source>
</evidence>
<dbReference type="GO" id="GO:0003678">
    <property type="term" value="F:DNA helicase activity"/>
    <property type="evidence" value="ECO:0000318"/>
    <property type="project" value="GO_Central"/>
</dbReference>
<protein>
    <recommendedName>
        <fullName evidence="5">ATP-dependent DNA helicase CHL1</fullName>
        <ecNumber evidence="17">5.6.2.3</ecNumber>
    </recommendedName>
    <alternativeName>
        <fullName evidence="4">ATP-dependent DNA helicase chl1</fullName>
    </alternativeName>
    <alternativeName>
        <fullName evidence="16">Chromosome loss protein 1</fullName>
    </alternativeName>
    <alternativeName>
        <fullName evidence="18 19">DNA 5'-3' helicase CHL1</fullName>
    </alternativeName>
</protein>
<evidence type="ECO:0000256" key="20">
    <source>
        <dbReference type="ARBA" id="ARBA00045702"/>
    </source>
</evidence>
<dbReference type="HOGENOM" id="CLU_006515_2_1_1"/>
<dbReference type="EC" id="5.6.2.3" evidence="17"/>
<dbReference type="GO" id="GO:0016818">
    <property type="term" value="F:hydrolase activity, acting on acid anhydrides, in phosphorus-containing anhydrides"/>
    <property type="evidence" value="ECO:0007669"/>
    <property type="project" value="InterPro"/>
</dbReference>
<dbReference type="GO" id="GO:0051536">
    <property type="term" value="F:iron-sulfur cluster binding"/>
    <property type="evidence" value="ECO:0007669"/>
    <property type="project" value="UniProtKB-KW"/>
</dbReference>
<evidence type="ECO:0000256" key="11">
    <source>
        <dbReference type="ARBA" id="ARBA00023004"/>
    </source>
</evidence>
<comment type="cofactor">
    <cofactor evidence="1">
        <name>[4Fe-4S] cluster</name>
        <dbReference type="ChEBI" id="CHEBI:49883"/>
    </cofactor>
</comment>
<dbReference type="InterPro" id="IPR013020">
    <property type="entry name" value="Rad3/Chl1-like"/>
</dbReference>
<evidence type="ECO:0000256" key="13">
    <source>
        <dbReference type="ARBA" id="ARBA00023235"/>
    </source>
</evidence>
<evidence type="ECO:0000256" key="3">
    <source>
        <dbReference type="ARBA" id="ARBA00008435"/>
    </source>
</evidence>
<dbReference type="InterPro" id="IPR006555">
    <property type="entry name" value="ATP-dep_Helicase_C"/>
</dbReference>
<evidence type="ECO:0000256" key="18">
    <source>
        <dbReference type="ARBA" id="ARBA00044998"/>
    </source>
</evidence>
<dbReference type="OMA" id="PRQRIYS"/>
<evidence type="ECO:0000256" key="14">
    <source>
        <dbReference type="ARBA" id="ARBA00023242"/>
    </source>
</evidence>
<dbReference type="STRING" id="684364.F4P382"/>
<evidence type="ECO:0000259" key="22">
    <source>
        <dbReference type="PROSITE" id="PS51193"/>
    </source>
</evidence>
<dbReference type="AlphaFoldDB" id="F4P382"/>
<evidence type="ECO:0000256" key="16">
    <source>
        <dbReference type="ARBA" id="ARBA00029709"/>
    </source>
</evidence>
<keyword evidence="15" id="KW-0131">Cell cycle</keyword>
<evidence type="ECO:0000256" key="4">
    <source>
        <dbReference type="ARBA" id="ARBA00016387"/>
    </source>
</evidence>
<evidence type="ECO:0000256" key="19">
    <source>
        <dbReference type="ARBA" id="ARBA00045008"/>
    </source>
</evidence>
<keyword evidence="10" id="KW-0067">ATP-binding</keyword>
<dbReference type="SMART" id="SM00488">
    <property type="entry name" value="DEXDc2"/>
    <property type="match status" value="1"/>
</dbReference>
<dbReference type="PANTHER" id="PTHR11472">
    <property type="entry name" value="DNA REPAIR DEAD HELICASE RAD3/XP-D SUBFAMILY MEMBER"/>
    <property type="match status" value="1"/>
</dbReference>
<dbReference type="GO" id="GO:0034085">
    <property type="term" value="P:establishment of sister chromatid cohesion"/>
    <property type="evidence" value="ECO:0000318"/>
    <property type="project" value="GO_Central"/>
</dbReference>
<keyword evidence="6" id="KW-0479">Metal-binding</keyword>